<evidence type="ECO:0000256" key="1">
    <source>
        <dbReference type="ARBA" id="ARBA00022448"/>
    </source>
</evidence>
<dbReference type="Gene3D" id="1.10.1000.11">
    <property type="entry name" value="Arf Nucleotide-binding Site Opener,domain 2"/>
    <property type="match status" value="1"/>
</dbReference>
<dbReference type="InterPro" id="IPR032691">
    <property type="entry name" value="Mon2/Sec7/BIG1-like_HUS"/>
</dbReference>
<sequence length="1393" mass="158477">MADRRHAVDAVTVVIKECITLSSAMRKYTKYTSQSGVVALLSGSSEIFSNQDESLADRFTNLTASRNNDPLLSGLIQLRLMLNNVKRLDDTDLLTVFQPFLLIVSTGSVSGYITSMALESLRKFLTFGIISKSSPNYVAAYRETVNSLTHCRFEGSEQTSDDSVLLKVLVLLEKLINSEHSIFLSDSIMYEVLQTVMSLACNKKRTEVLRGGAELTMMSITAIIFQRLRCLEVSESQKYINDEDISNKTLKDDMMGAGNAGHGNSPEPNNDNEVPETPLNEKQTTIVNEPEENYGISVVKDYCLLLVNVLMPQNQFKHNNSTKVFALNLLNLAVEIAGDEFSSHPRLFNLISDPVFKNVLFIIQNTDKLSLLQSALQLFTTITIILGEHLEKQVELTLQTVFDVLLNNQRENVKKRSAGVKELLIEQISILWTRSPSFFIKTFMAYDCDLNRTDLSITTLRSLVKLALPESAVTSAESVPPTCLEGLISLLDSMYDRVKEAKAPIWQKGDLHPLLKERAHKKEFIRCAEEFNRKPKKGIPLLIENKFISSNDEKHIAEFLFEKNGRLNKKTIGEYIAHPERLSLLREFVELFDFKGLRIDEALRVLLTKFRLPGESQQIERIVEVFSASYVADQEYDPEKANQDVENDYSTVQPDPDSVFILSFSVIMLNTDIHNPQVKKHMTFDDYIYNLKGCNNQRDFPLWYLDKVYCSIRDKEIVMPEEHHGNERWFDDAWNNLVSSSTVMTQKGGTSHFPPNFELKDSIQFDSAIFESVGRDIAQTLLKIFKVATDDHITTRILSTIDKCASIAAFLQQNDIFEYVINEVIKLTTLDDQLDSQNHFDYEDHDTPVVQITFEETQEVLTVSNVSARLGRSFKGQLCTVVLFRFLQKNENPKLITANLWKIILQVLLNLFENALILPDVFPDLQNRLKIGNLPRPTPEYEINKSRVNKGLLSTFASYLKGDEEPSEEEFNATATSYECIRTCRVPSSIFGNEYNVNAALVSSLLDSIQVEKTDENGRYFEAEILFLCELAVASFLFCKDQEKIGQLVLKKLFDLTFLDGASKVFVRRLLAYKALLISILQEKECLIRLVNEEVLVLNEVYDQTYWSSDQGREFIQMLLSLTDIEAYADVLLQNEGFWKLLQVYAADRKRAFVIFQYVESLVSAKPDKINGQNFMWLLNLLDEISSIGAIGGQWEQKYDRLVKTGHKVDQENPYQETIDLSLKAIKLTTRLFELQTQGSIKKAETIALVQALTHQCLNPCDQLKSFALISLESTLVKNIDKSSSDLTLEDLIENGMVTIMNDDNKESKNSETVKRILELLSNVYLSYLKSGKASNEDFLKVLEVFNKHVDDAGVEKRLQEMITEKKRSKSRTHRLQLLKVSEVSKNSLPVSF</sequence>
<dbReference type="Proteomes" id="UP000191024">
    <property type="component" value="Chromosome H"/>
</dbReference>
<dbReference type="SUPFAM" id="SSF48425">
    <property type="entry name" value="Sec7 domain"/>
    <property type="match status" value="1"/>
</dbReference>
<dbReference type="InterPro" id="IPR032629">
    <property type="entry name" value="DCB_dom"/>
</dbReference>
<dbReference type="Pfam" id="PF01369">
    <property type="entry name" value="Sec7"/>
    <property type="match status" value="1"/>
</dbReference>
<dbReference type="GO" id="GO:0015031">
    <property type="term" value="P:protein transport"/>
    <property type="evidence" value="ECO:0007669"/>
    <property type="project" value="UniProtKB-KW"/>
</dbReference>
<evidence type="ECO:0000313" key="6">
    <source>
        <dbReference type="Proteomes" id="UP000191024"/>
    </source>
</evidence>
<evidence type="ECO:0000256" key="3">
    <source>
        <dbReference type="SAM" id="MobiDB-lite"/>
    </source>
</evidence>
<dbReference type="EMBL" id="LT598468">
    <property type="protein sequence ID" value="SCV03275.1"/>
    <property type="molecule type" value="Genomic_DNA"/>
</dbReference>
<dbReference type="STRING" id="1230905.A0A1G4KFK6"/>
<dbReference type="GO" id="GO:0032012">
    <property type="term" value="P:regulation of ARF protein signal transduction"/>
    <property type="evidence" value="ECO:0007669"/>
    <property type="project" value="InterPro"/>
</dbReference>
<dbReference type="InterPro" id="IPR023394">
    <property type="entry name" value="Sec7_C_sf"/>
</dbReference>
<dbReference type="GO" id="GO:0005085">
    <property type="term" value="F:guanyl-nucleotide exchange factor activity"/>
    <property type="evidence" value="ECO:0007669"/>
    <property type="project" value="InterPro"/>
</dbReference>
<dbReference type="Pfam" id="PF16213">
    <property type="entry name" value="DCB"/>
    <property type="match status" value="1"/>
</dbReference>
<dbReference type="PANTHER" id="PTHR10663:SF388">
    <property type="entry name" value="GOLGI-SPECIFIC BREFELDIN A-RESISTANCE GUANINE NUCLEOTIDE EXCHANGE FACTOR 1"/>
    <property type="match status" value="1"/>
</dbReference>
<dbReference type="PROSITE" id="PS50190">
    <property type="entry name" value="SEC7"/>
    <property type="match status" value="1"/>
</dbReference>
<accession>A0A1G4KFK6</accession>
<feature type="domain" description="SEC7" evidence="4">
    <location>
        <begin position="513"/>
        <end position="715"/>
    </location>
</feature>
<name>A0A1G4KFK6_9SACH</name>
<dbReference type="SMART" id="SM00222">
    <property type="entry name" value="Sec7"/>
    <property type="match status" value="1"/>
</dbReference>
<proteinExistence type="predicted"/>
<feature type="region of interest" description="Disordered" evidence="3">
    <location>
        <begin position="251"/>
        <end position="277"/>
    </location>
</feature>
<gene>
    <name evidence="5" type="ORF">LAMI_0H06854G</name>
</gene>
<dbReference type="CDD" id="cd00171">
    <property type="entry name" value="Sec7"/>
    <property type="match status" value="1"/>
</dbReference>
<keyword evidence="6" id="KW-1185">Reference proteome</keyword>
<dbReference type="InterPro" id="IPR035999">
    <property type="entry name" value="Sec7_dom_sf"/>
</dbReference>
<evidence type="ECO:0000313" key="5">
    <source>
        <dbReference type="EMBL" id="SCV03275.1"/>
    </source>
</evidence>
<dbReference type="PANTHER" id="PTHR10663">
    <property type="entry name" value="GUANYL-NUCLEOTIDE EXCHANGE FACTOR"/>
    <property type="match status" value="1"/>
</dbReference>
<dbReference type="Pfam" id="PF12783">
    <property type="entry name" value="Sec7-like_HUS"/>
    <property type="match status" value="1"/>
</dbReference>
<dbReference type="OrthoDB" id="10258608at2759"/>
<protein>
    <submittedName>
        <fullName evidence="5">LAMI_0H06854g1_1</fullName>
    </submittedName>
</protein>
<dbReference type="GO" id="GO:0005794">
    <property type="term" value="C:Golgi apparatus"/>
    <property type="evidence" value="ECO:0007669"/>
    <property type="project" value="UniProtKB-ARBA"/>
</dbReference>
<reference evidence="6" key="1">
    <citation type="submission" date="2016-03" db="EMBL/GenBank/DDBJ databases">
        <authorList>
            <person name="Devillers H."/>
        </authorList>
    </citation>
    <scope>NUCLEOTIDE SEQUENCE [LARGE SCALE GENOMIC DNA]</scope>
</reference>
<dbReference type="GO" id="GO:0016192">
    <property type="term" value="P:vesicle-mediated transport"/>
    <property type="evidence" value="ECO:0007669"/>
    <property type="project" value="UniProtKB-ARBA"/>
</dbReference>
<dbReference type="Gene3D" id="1.10.220.20">
    <property type="match status" value="1"/>
</dbReference>
<evidence type="ECO:0000256" key="2">
    <source>
        <dbReference type="ARBA" id="ARBA00022927"/>
    </source>
</evidence>
<organism evidence="5 6">
    <name type="scientific">Lachancea mirantina</name>
    <dbReference type="NCBI Taxonomy" id="1230905"/>
    <lineage>
        <taxon>Eukaryota</taxon>
        <taxon>Fungi</taxon>
        <taxon>Dikarya</taxon>
        <taxon>Ascomycota</taxon>
        <taxon>Saccharomycotina</taxon>
        <taxon>Saccharomycetes</taxon>
        <taxon>Saccharomycetales</taxon>
        <taxon>Saccharomycetaceae</taxon>
        <taxon>Lachancea</taxon>
    </lineage>
</organism>
<keyword evidence="2" id="KW-0653">Protein transport</keyword>
<evidence type="ECO:0000259" key="4">
    <source>
        <dbReference type="PROSITE" id="PS50190"/>
    </source>
</evidence>
<keyword evidence="1" id="KW-0813">Transport</keyword>
<dbReference type="InterPro" id="IPR000904">
    <property type="entry name" value="Sec7_dom"/>
</dbReference>